<comment type="caution">
    <text evidence="1">The sequence shown here is derived from an EMBL/GenBank/DDBJ whole genome shotgun (WGS) entry which is preliminary data.</text>
</comment>
<gene>
    <name evidence="1" type="ORF">GCM10009430_29170</name>
</gene>
<accession>A0ABN1IZW9</accession>
<name>A0ABN1IZW9_9FLAO</name>
<evidence type="ECO:0000313" key="2">
    <source>
        <dbReference type="Proteomes" id="UP001501758"/>
    </source>
</evidence>
<dbReference type="RefSeq" id="WP_343913040.1">
    <property type="nucleotide sequence ID" value="NZ_BAAAGE010000003.1"/>
</dbReference>
<keyword evidence="2" id="KW-1185">Reference proteome</keyword>
<dbReference type="EMBL" id="BAAAGE010000003">
    <property type="protein sequence ID" value="GAA0724609.1"/>
    <property type="molecule type" value="Genomic_DNA"/>
</dbReference>
<organism evidence="1 2">
    <name type="scientific">Aquimarina litoralis</name>
    <dbReference type="NCBI Taxonomy" id="584605"/>
    <lineage>
        <taxon>Bacteria</taxon>
        <taxon>Pseudomonadati</taxon>
        <taxon>Bacteroidota</taxon>
        <taxon>Flavobacteriia</taxon>
        <taxon>Flavobacteriales</taxon>
        <taxon>Flavobacteriaceae</taxon>
        <taxon>Aquimarina</taxon>
    </lineage>
</organism>
<dbReference type="Proteomes" id="UP001501758">
    <property type="component" value="Unassembled WGS sequence"/>
</dbReference>
<proteinExistence type="predicted"/>
<protein>
    <submittedName>
        <fullName evidence="1">Uncharacterized protein</fullName>
    </submittedName>
</protein>
<reference evidence="1 2" key="1">
    <citation type="journal article" date="2019" name="Int. J. Syst. Evol. Microbiol.">
        <title>The Global Catalogue of Microorganisms (GCM) 10K type strain sequencing project: providing services to taxonomists for standard genome sequencing and annotation.</title>
        <authorList>
            <consortium name="The Broad Institute Genomics Platform"/>
            <consortium name="The Broad Institute Genome Sequencing Center for Infectious Disease"/>
            <person name="Wu L."/>
            <person name="Ma J."/>
        </authorList>
    </citation>
    <scope>NUCLEOTIDE SEQUENCE [LARGE SCALE GENOMIC DNA]</scope>
    <source>
        <strain evidence="1 2">JCM 15974</strain>
    </source>
</reference>
<sequence length="134" mass="14778">MSTAFSMMVTQIVSESSADSIPNPARSGYFCKPSKFLSELIRFVSMMQVMKVGVSSEIASIKNDLEIANQSPVITRSDNRLYALMVKAIDRIRKVCVAEGTAAENSKERELAETYAWSVAGCNMFLQYSESIGD</sequence>
<evidence type="ECO:0000313" key="1">
    <source>
        <dbReference type="EMBL" id="GAA0724609.1"/>
    </source>
</evidence>